<name>A0A3P7KE42_STRVU</name>
<sequence>MLRTSYHWAYIQNLATQQYSPKMRKTENFMSYSSKNCQAFAGLLRKTIYDTYVELNQFTSPYDALWIVLVQVSAVFLCYHSSKFACKVMMQRLGFALPMALAVPTTVLVLSTTCTFRSVDSCYMTNALTKRPYFS</sequence>
<gene>
    <name evidence="2" type="ORF">SVUK_LOCUS4483</name>
</gene>
<dbReference type="AlphaFoldDB" id="A0A3P7KE42"/>
<evidence type="ECO:0000313" key="2">
    <source>
        <dbReference type="EMBL" id="VDM69485.1"/>
    </source>
</evidence>
<feature type="transmembrane region" description="Helical" evidence="1">
    <location>
        <begin position="64"/>
        <end position="81"/>
    </location>
</feature>
<keyword evidence="1" id="KW-0812">Transmembrane</keyword>
<keyword evidence="1" id="KW-1133">Transmembrane helix</keyword>
<evidence type="ECO:0000256" key="1">
    <source>
        <dbReference type="SAM" id="Phobius"/>
    </source>
</evidence>
<keyword evidence="3" id="KW-1185">Reference proteome</keyword>
<dbReference type="OrthoDB" id="370884at2759"/>
<reference evidence="2 3" key="1">
    <citation type="submission" date="2018-11" db="EMBL/GenBank/DDBJ databases">
        <authorList>
            <consortium name="Pathogen Informatics"/>
        </authorList>
    </citation>
    <scope>NUCLEOTIDE SEQUENCE [LARGE SCALE GENOMIC DNA]</scope>
</reference>
<dbReference type="EMBL" id="UYYB01012409">
    <property type="protein sequence ID" value="VDM69485.1"/>
    <property type="molecule type" value="Genomic_DNA"/>
</dbReference>
<accession>A0A3P7KE42</accession>
<proteinExistence type="predicted"/>
<feature type="transmembrane region" description="Helical" evidence="1">
    <location>
        <begin position="93"/>
        <end position="112"/>
    </location>
</feature>
<dbReference type="Proteomes" id="UP000270094">
    <property type="component" value="Unassembled WGS sequence"/>
</dbReference>
<keyword evidence="1" id="KW-0472">Membrane</keyword>
<protein>
    <submittedName>
        <fullName evidence="2">Uncharacterized protein</fullName>
    </submittedName>
</protein>
<organism evidence="2 3">
    <name type="scientific">Strongylus vulgaris</name>
    <name type="common">Blood worm</name>
    <dbReference type="NCBI Taxonomy" id="40348"/>
    <lineage>
        <taxon>Eukaryota</taxon>
        <taxon>Metazoa</taxon>
        <taxon>Ecdysozoa</taxon>
        <taxon>Nematoda</taxon>
        <taxon>Chromadorea</taxon>
        <taxon>Rhabditida</taxon>
        <taxon>Rhabditina</taxon>
        <taxon>Rhabditomorpha</taxon>
        <taxon>Strongyloidea</taxon>
        <taxon>Strongylidae</taxon>
        <taxon>Strongylus</taxon>
    </lineage>
</organism>
<evidence type="ECO:0000313" key="3">
    <source>
        <dbReference type="Proteomes" id="UP000270094"/>
    </source>
</evidence>